<protein>
    <recommendedName>
        <fullName evidence="11">Na(+)/H(+) antiporter NhaA</fullName>
    </recommendedName>
    <alternativeName>
        <fullName evidence="11">Sodium/proton antiporter NhaA</fullName>
    </alternativeName>
</protein>
<dbReference type="InterPro" id="IPR023171">
    <property type="entry name" value="Na/H_antiporter_dom_sf"/>
</dbReference>
<dbReference type="Proteomes" id="UP001144036">
    <property type="component" value="Unassembled WGS sequence"/>
</dbReference>
<dbReference type="RefSeq" id="WP_270159211.1">
    <property type="nucleotide sequence ID" value="NZ_JAPNNL010000220.1"/>
</dbReference>
<dbReference type="EMBL" id="JAPNNL010000220">
    <property type="protein sequence ID" value="MDA0638278.1"/>
    <property type="molecule type" value="Genomic_DNA"/>
</dbReference>
<dbReference type="PANTHER" id="PTHR30341:SF0">
    <property type="entry name" value="NA(+)_H(+) ANTIPORTER NHAA"/>
    <property type="match status" value="1"/>
</dbReference>
<feature type="transmembrane region" description="Helical" evidence="11">
    <location>
        <begin position="198"/>
        <end position="215"/>
    </location>
</feature>
<feature type="transmembrane region" description="Helical" evidence="11">
    <location>
        <begin position="143"/>
        <end position="165"/>
    </location>
</feature>
<feature type="transmembrane region" description="Helical" evidence="11">
    <location>
        <begin position="69"/>
        <end position="91"/>
    </location>
</feature>
<feature type="transmembrane region" description="Helical" evidence="11">
    <location>
        <begin position="383"/>
        <end position="402"/>
    </location>
</feature>
<keyword evidence="10 11" id="KW-0739">Sodium transport</keyword>
<keyword evidence="2 11" id="KW-0813">Transport</keyword>
<dbReference type="Gene3D" id="1.20.1530.10">
    <property type="entry name" value="Na+/H+ antiporter like domain"/>
    <property type="match status" value="1"/>
</dbReference>
<evidence type="ECO:0000256" key="1">
    <source>
        <dbReference type="ARBA" id="ARBA00004429"/>
    </source>
</evidence>
<comment type="similarity">
    <text evidence="11">Belongs to the NhaA Na(+)/H(+) (TC 2.A.33) antiporter family.</text>
</comment>
<dbReference type="PANTHER" id="PTHR30341">
    <property type="entry name" value="SODIUM ION/PROTON ANTIPORTER NHAA-RELATED"/>
    <property type="match status" value="1"/>
</dbReference>
<feature type="transmembrane region" description="Helical" evidence="11">
    <location>
        <begin position="172"/>
        <end position="192"/>
    </location>
</feature>
<evidence type="ECO:0000256" key="5">
    <source>
        <dbReference type="ARBA" id="ARBA00022692"/>
    </source>
</evidence>
<keyword evidence="5 11" id="KW-0812">Transmembrane</keyword>
<feature type="transmembrane region" description="Helical" evidence="11">
    <location>
        <begin position="314"/>
        <end position="338"/>
    </location>
</feature>
<evidence type="ECO:0000256" key="8">
    <source>
        <dbReference type="ARBA" id="ARBA00023065"/>
    </source>
</evidence>
<evidence type="ECO:0000256" key="11">
    <source>
        <dbReference type="HAMAP-Rule" id="MF_01844"/>
    </source>
</evidence>
<keyword evidence="8 11" id="KW-0406">Ion transport</keyword>
<feature type="transmembrane region" description="Helical" evidence="11">
    <location>
        <begin position="350"/>
        <end position="371"/>
    </location>
</feature>
<comment type="subcellular location">
    <subcellularLocation>
        <location evidence="1">Cell inner membrane</location>
        <topology evidence="1">Multi-pass membrane protein</topology>
    </subcellularLocation>
    <subcellularLocation>
        <location evidence="11">Cell membrane</location>
        <topology evidence="11">Multi-pass membrane protein</topology>
    </subcellularLocation>
</comment>
<name>A0ABT4SM10_9ACTN</name>
<evidence type="ECO:0000256" key="7">
    <source>
        <dbReference type="ARBA" id="ARBA00023053"/>
    </source>
</evidence>
<evidence type="ECO:0000256" key="4">
    <source>
        <dbReference type="ARBA" id="ARBA00022475"/>
    </source>
</evidence>
<comment type="caution">
    <text evidence="12">The sequence shown here is derived from an EMBL/GenBank/DDBJ whole genome shotgun (WGS) entry which is preliminary data.</text>
</comment>
<sequence>MTNPVPSRRPALLGRGSWSETLRIGAILRKETVGGALLLVGAVVALIWANSPWAGAYETLREIRFGPEALHLNLSLATWAADGLLAIFFFVAGLELKREFVAGDLRTVRRAAVPIAAALGGVIVPALLYLLLSGGVDGAARGWAIPTATDIAFALAVLAVIGRFLPTALRTFLLTLAVVDDLVAIVIIALFYTADLSPLPLLAALVPLAIFTVLVQRRVSSWWLLLPLAVATWTLVHASGVHATVAGVLLAFAVPVLRNERNGGPDTGPGLAEHFEHRFRPISAGVAVPVFAFFSAGVALGGLDGLTSALRDPIVLGVVAGLVVGKPLGIMAATWLMARFTHADLDEDLAWVDMLGLSMLAGIGFTVSLLIGELAFPGADDHVKVAVLTGSVTAALLAAVILRLRNRAYRRIHEIETADLDHDGVPDVYENERPEPAGG</sequence>
<dbReference type="Pfam" id="PF06965">
    <property type="entry name" value="Na_H_antiport_1"/>
    <property type="match status" value="1"/>
</dbReference>
<dbReference type="HAMAP" id="MF_01844">
    <property type="entry name" value="NhaA"/>
    <property type="match status" value="1"/>
</dbReference>
<feature type="transmembrane region" description="Helical" evidence="11">
    <location>
        <begin position="111"/>
        <end position="131"/>
    </location>
</feature>
<keyword evidence="3 11" id="KW-0050">Antiport</keyword>
<feature type="transmembrane region" description="Helical" evidence="11">
    <location>
        <begin position="32"/>
        <end position="49"/>
    </location>
</feature>
<evidence type="ECO:0000256" key="2">
    <source>
        <dbReference type="ARBA" id="ARBA00022448"/>
    </source>
</evidence>
<feature type="transmembrane region" description="Helical" evidence="11">
    <location>
        <begin position="282"/>
        <end position="302"/>
    </location>
</feature>
<dbReference type="NCBIfam" id="TIGR00773">
    <property type="entry name" value="NhaA"/>
    <property type="match status" value="1"/>
</dbReference>
<keyword evidence="6 11" id="KW-1133">Transmembrane helix</keyword>
<keyword evidence="7 11" id="KW-0915">Sodium</keyword>
<keyword evidence="4 11" id="KW-1003">Cell membrane</keyword>
<dbReference type="InterPro" id="IPR004670">
    <property type="entry name" value="NhaA"/>
</dbReference>
<comment type="function">
    <text evidence="11">Na(+)/H(+) antiporter that extrudes sodium in exchange for external protons.</text>
</comment>
<keyword evidence="9 11" id="KW-0472">Membrane</keyword>
<keyword evidence="13" id="KW-1185">Reference proteome</keyword>
<accession>A0ABT4SM10</accession>
<organism evidence="12 13">
    <name type="scientific">Nonomuraea corallina</name>
    <dbReference type="NCBI Taxonomy" id="2989783"/>
    <lineage>
        <taxon>Bacteria</taxon>
        <taxon>Bacillati</taxon>
        <taxon>Actinomycetota</taxon>
        <taxon>Actinomycetes</taxon>
        <taxon>Streptosporangiales</taxon>
        <taxon>Streptosporangiaceae</taxon>
        <taxon>Nonomuraea</taxon>
    </lineage>
</organism>
<evidence type="ECO:0000256" key="3">
    <source>
        <dbReference type="ARBA" id="ARBA00022449"/>
    </source>
</evidence>
<evidence type="ECO:0000256" key="9">
    <source>
        <dbReference type="ARBA" id="ARBA00023136"/>
    </source>
</evidence>
<comment type="catalytic activity">
    <reaction evidence="11">
        <text>Na(+)(in) + 2 H(+)(out) = Na(+)(out) + 2 H(+)(in)</text>
        <dbReference type="Rhea" id="RHEA:29251"/>
        <dbReference type="ChEBI" id="CHEBI:15378"/>
        <dbReference type="ChEBI" id="CHEBI:29101"/>
    </reaction>
</comment>
<evidence type="ECO:0000256" key="6">
    <source>
        <dbReference type="ARBA" id="ARBA00022989"/>
    </source>
</evidence>
<proteinExistence type="inferred from homology"/>
<evidence type="ECO:0000256" key="10">
    <source>
        <dbReference type="ARBA" id="ARBA00023201"/>
    </source>
</evidence>
<reference evidence="12" key="1">
    <citation type="submission" date="2022-11" db="EMBL/GenBank/DDBJ databases">
        <title>Nonomuraea corallina sp. nov., a new species of the genus Nonomuraea isolated from sea side sediment in Thai sea.</title>
        <authorList>
            <person name="Ngamcharungchit C."/>
            <person name="Matsumoto A."/>
            <person name="Suriyachadkun C."/>
            <person name="Panbangred W."/>
            <person name="Inahashi Y."/>
            <person name="Intra B."/>
        </authorList>
    </citation>
    <scope>NUCLEOTIDE SEQUENCE</scope>
    <source>
        <strain evidence="12">MCN248</strain>
    </source>
</reference>
<gene>
    <name evidence="11 12" type="primary">nhaA</name>
    <name evidence="12" type="ORF">OUY22_33135</name>
</gene>
<evidence type="ECO:0000313" key="12">
    <source>
        <dbReference type="EMBL" id="MDA0638278.1"/>
    </source>
</evidence>
<evidence type="ECO:0000313" key="13">
    <source>
        <dbReference type="Proteomes" id="UP001144036"/>
    </source>
</evidence>